<feature type="signal peptide" evidence="1">
    <location>
        <begin position="1"/>
        <end position="18"/>
    </location>
</feature>
<feature type="chain" id="PRO_5016326737" description="Lipoprotein" evidence="1">
    <location>
        <begin position="19"/>
        <end position="145"/>
    </location>
</feature>
<dbReference type="AlphaFoldDB" id="A0A316L4E8"/>
<evidence type="ECO:0008006" key="4">
    <source>
        <dbReference type="Google" id="ProtNLM"/>
    </source>
</evidence>
<evidence type="ECO:0000313" key="3">
    <source>
        <dbReference type="Proteomes" id="UP000245762"/>
    </source>
</evidence>
<dbReference type="PROSITE" id="PS51257">
    <property type="entry name" value="PROKAR_LIPOPROTEIN"/>
    <property type="match status" value="1"/>
</dbReference>
<comment type="caution">
    <text evidence="2">The sequence shown here is derived from an EMBL/GenBank/DDBJ whole genome shotgun (WGS) entry which is preliminary data.</text>
</comment>
<dbReference type="EMBL" id="QGEG01000001">
    <property type="protein sequence ID" value="PWL39789.1"/>
    <property type="molecule type" value="Genomic_DNA"/>
</dbReference>
<evidence type="ECO:0000313" key="2">
    <source>
        <dbReference type="EMBL" id="PWL39789.1"/>
    </source>
</evidence>
<keyword evidence="1" id="KW-0732">Signal</keyword>
<dbReference type="OrthoDB" id="893802at2"/>
<keyword evidence="3" id="KW-1185">Reference proteome</keyword>
<dbReference type="Proteomes" id="UP000245762">
    <property type="component" value="Unassembled WGS sequence"/>
</dbReference>
<organism evidence="2 3">
    <name type="scientific">Flagellimonas aquimarina</name>
    <dbReference type="NCBI Taxonomy" id="2201895"/>
    <lineage>
        <taxon>Bacteria</taxon>
        <taxon>Pseudomonadati</taxon>
        <taxon>Bacteroidota</taxon>
        <taxon>Flavobacteriia</taxon>
        <taxon>Flavobacteriales</taxon>
        <taxon>Flavobacteriaceae</taxon>
        <taxon>Flagellimonas</taxon>
    </lineage>
</organism>
<name>A0A316L4E8_9FLAO</name>
<sequence>MKKGIVLFILFGISLLIASCNLDDDQQNFHFATLSGVEANFPDSFELNKTYDIQVTYLRPNGCTFFEGFDVVKTGETDRDIVVIGSVFTDNNTACTQAVEEVVATLKFNVIFTGEYHFRLYTGTDENEDAAYIEYTVPVVTVPTN</sequence>
<gene>
    <name evidence="2" type="ORF">DKG77_02870</name>
</gene>
<proteinExistence type="predicted"/>
<evidence type="ECO:0000256" key="1">
    <source>
        <dbReference type="SAM" id="SignalP"/>
    </source>
</evidence>
<protein>
    <recommendedName>
        <fullName evidence="4">Lipoprotein</fullName>
    </recommendedName>
</protein>
<accession>A0A316L4E8</accession>
<reference evidence="2 3" key="1">
    <citation type="submission" date="2018-05" db="EMBL/GenBank/DDBJ databases">
        <title>Complete genome sequence of Flagellimonas aquimarina ECD12 isolated from seaweed Ecklonia cava.</title>
        <authorList>
            <person name="Choi S."/>
            <person name="Seong C."/>
        </authorList>
    </citation>
    <scope>NUCLEOTIDE SEQUENCE [LARGE SCALE GENOMIC DNA]</scope>
    <source>
        <strain evidence="2 3">ECD12</strain>
    </source>
</reference>